<evidence type="ECO:0000313" key="2">
    <source>
        <dbReference type="Proteomes" id="UP000270530"/>
    </source>
</evidence>
<dbReference type="Proteomes" id="UP000270530">
    <property type="component" value="Chromosome"/>
</dbReference>
<dbReference type="EMBL" id="AP018560">
    <property type="protein sequence ID" value="BBD80223.1"/>
    <property type="molecule type" value="Genomic_DNA"/>
</dbReference>
<organism evidence="1 2">
    <name type="scientific">Aerosticca soli</name>
    <dbReference type="NCBI Taxonomy" id="2010829"/>
    <lineage>
        <taxon>Bacteria</taxon>
        <taxon>Pseudomonadati</taxon>
        <taxon>Pseudomonadota</taxon>
        <taxon>Gammaproteobacteria</taxon>
        <taxon>Lysobacterales</taxon>
        <taxon>Rhodanobacteraceae</taxon>
        <taxon>Aerosticca</taxon>
    </lineage>
</organism>
<reference evidence="2" key="1">
    <citation type="submission" date="2018-04" db="EMBL/GenBank/DDBJ databases">
        <authorList>
            <person name="Watanabe M."/>
            <person name="Kojima H."/>
        </authorList>
    </citation>
    <scope>NUCLEOTIDE SEQUENCE [LARGE SCALE GENOMIC DNA]</scope>
    <source>
        <strain evidence="2">Dysh456</strain>
    </source>
</reference>
<evidence type="ECO:0000313" key="1">
    <source>
        <dbReference type="EMBL" id="BBD80223.1"/>
    </source>
</evidence>
<proteinExistence type="predicted"/>
<name>A0A2Z6E5A5_9GAMM</name>
<sequence>MASAFRTFADADTLTDAFIDHQRRFARPAYLSIDKDVFSIDVAHTNWDQGVLQPKHARSLIGALDAGLIGSDITGEVSSYRYRRRWKRILAAIDAQPPVDECALSAWQARQFELDLELLDAMADLYTNAST</sequence>
<keyword evidence="2" id="KW-1185">Reference proteome</keyword>
<dbReference type="Gene3D" id="3.40.800.10">
    <property type="entry name" value="Ureohydrolase domain"/>
    <property type="match status" value="1"/>
</dbReference>
<protein>
    <submittedName>
        <fullName evidence="1">Conserved domain protein</fullName>
    </submittedName>
</protein>
<dbReference type="KEGG" id="rbd:ALSL_1568"/>
<gene>
    <name evidence="1" type="ORF">ALSL_1568</name>
</gene>
<reference evidence="2" key="2">
    <citation type="submission" date="2018-06" db="EMBL/GenBank/DDBJ databases">
        <title>Genome sequence of Rhodanobacteraceae bacterium strain Dysh456.</title>
        <authorList>
            <person name="Fukui M."/>
        </authorList>
    </citation>
    <scope>NUCLEOTIDE SEQUENCE [LARGE SCALE GENOMIC DNA]</scope>
    <source>
        <strain evidence="2">Dysh456</strain>
    </source>
</reference>
<accession>A0A2Z6E5A5</accession>
<dbReference type="AlphaFoldDB" id="A0A2Z6E5A5"/>